<name>A0A5C5YWF4_9BACT</name>
<comment type="caution">
    <text evidence="3">The sequence shown here is derived from an EMBL/GenBank/DDBJ whole genome shotgun (WGS) entry which is preliminary data.</text>
</comment>
<accession>A0A5C5YWF4</accession>
<sequence length="1138" mass="127282">MSNDNPFSQSHTPPPIPPNSRANPTHSNKRIFVVLGVIALFTVMLCGGLGVVGFIAMQRIAQPPSDVTLPETPPSFPSDLANFNQSLAKVATDPLSDLVVPQSSLDSFIRKSADALVAEEDVPFSSGVFIEAVGKSEFCTSDFGLIERITMRNWLNESPIFPEALDAHYRILDVRLDASGDLAEVDLLSYSADNQVETIQWFLVKEEGKWRFYDWQRLEFGRRESDEYAAYLKGEPPVDDGYYTALELLVDAETAWQEDRHEEARQIVRSAESTLMLAADRPSFQLRTAHSWMRMYQYAEAIAAMKAIQDPDAMLGVWPSMAVCLWSLDQNEEALQAALKSQNQSPDHPNTQWILSEIYNELGRDDESADLAIKALPMIPHDPTVANCVLRQSRPKDVEVLLNVQQKAETENGWTRILDTAADNTKFGEALLNAIETRSDLPMGLADMAAANLAWSNNEYEAAAIHFLAAQKTVKLEELAVAASNDYLALRLQESEFKKLFAESTDIEATTQKLVRRAYDDALYSDTRKLIDALSEQTDFVENPWAAGLRGFAFYEDGQNESALADFETFLAWQLNNTNAIEEDDQWIKDTTEYYIATTLLKLGRPADVTTRWPDDLNRHWQVGDYLLTSNRPEIATAFLNATSKSPSDSVRLQQLRLLAHQAYVSNDPVQGDQLYLDALDLSNTVIDDDQSYLRPAIVRRWANDCVLSQSKPPKNLDQLAHESIGPFISTAVEESVRLRDPNQCAQWQAVANQMGVVSGDIYASIRQEVGMLEWSQGNADEAASALKECVAHTDSDETWLYDDRIQNAITAMARAGRIEEAREWLASIPPTDDAIPLTVSLDLATGQFDNLNEAMDALDRDEATRFLNRSFNNSRLQWYCNQPKLIDLLKKFPLVIGSNTASSGDLVMGDGGEISGDAIEQLLEAALGEPFSAEPFDGQSRKLEQAWLASSQSGNRILILWSHPEYELKELPKDLQLALDQKLRRMSIEIIDENPKAEERLFKIAAQAAGKSAILFTWSPRSHCWTGPELRRRLEWDGRVPLGLDIPNVDLVEKAIDTDSPDPPTIDDWEKRLTQQGAPLSVTLSVPCENGVEKIPAEIVRVDVDNYDIFVRPKQDSKINPLVQAGIEYTCYAGYLE</sequence>
<evidence type="ECO:0000256" key="1">
    <source>
        <dbReference type="SAM" id="MobiDB-lite"/>
    </source>
</evidence>
<dbReference type="SUPFAM" id="SSF48452">
    <property type="entry name" value="TPR-like"/>
    <property type="match status" value="2"/>
</dbReference>
<feature type="region of interest" description="Disordered" evidence="1">
    <location>
        <begin position="1"/>
        <end position="23"/>
    </location>
</feature>
<organism evidence="3 4">
    <name type="scientific">Novipirellula herctigrandis</name>
    <dbReference type="NCBI Taxonomy" id="2527986"/>
    <lineage>
        <taxon>Bacteria</taxon>
        <taxon>Pseudomonadati</taxon>
        <taxon>Planctomycetota</taxon>
        <taxon>Planctomycetia</taxon>
        <taxon>Pirellulales</taxon>
        <taxon>Pirellulaceae</taxon>
        <taxon>Novipirellula</taxon>
    </lineage>
</organism>
<dbReference type="OrthoDB" id="250113at2"/>
<feature type="compositionally biased region" description="Polar residues" evidence="1">
    <location>
        <begin position="1"/>
        <end position="11"/>
    </location>
</feature>
<evidence type="ECO:0000256" key="2">
    <source>
        <dbReference type="SAM" id="Phobius"/>
    </source>
</evidence>
<evidence type="ECO:0000313" key="3">
    <source>
        <dbReference type="EMBL" id="TWT79348.1"/>
    </source>
</evidence>
<dbReference type="InterPro" id="IPR011990">
    <property type="entry name" value="TPR-like_helical_dom_sf"/>
</dbReference>
<evidence type="ECO:0000313" key="4">
    <source>
        <dbReference type="Proteomes" id="UP000315010"/>
    </source>
</evidence>
<dbReference type="AlphaFoldDB" id="A0A5C5YWF4"/>
<gene>
    <name evidence="3" type="ORF">CA13_07470</name>
</gene>
<keyword evidence="4" id="KW-1185">Reference proteome</keyword>
<keyword evidence="2" id="KW-0472">Membrane</keyword>
<reference evidence="3 4" key="1">
    <citation type="submission" date="2019-02" db="EMBL/GenBank/DDBJ databases">
        <title>Deep-cultivation of Planctomycetes and their phenomic and genomic characterization uncovers novel biology.</title>
        <authorList>
            <person name="Wiegand S."/>
            <person name="Jogler M."/>
            <person name="Boedeker C."/>
            <person name="Pinto D."/>
            <person name="Vollmers J."/>
            <person name="Rivas-Marin E."/>
            <person name="Kohn T."/>
            <person name="Peeters S.H."/>
            <person name="Heuer A."/>
            <person name="Rast P."/>
            <person name="Oberbeckmann S."/>
            <person name="Bunk B."/>
            <person name="Jeske O."/>
            <person name="Meyerdierks A."/>
            <person name="Storesund J.E."/>
            <person name="Kallscheuer N."/>
            <person name="Luecker S."/>
            <person name="Lage O.M."/>
            <person name="Pohl T."/>
            <person name="Merkel B.J."/>
            <person name="Hornburger P."/>
            <person name="Mueller R.-W."/>
            <person name="Bruemmer F."/>
            <person name="Labrenz M."/>
            <person name="Spormann A.M."/>
            <person name="Op Den Camp H."/>
            <person name="Overmann J."/>
            <person name="Amann R."/>
            <person name="Jetten M.S.M."/>
            <person name="Mascher T."/>
            <person name="Medema M.H."/>
            <person name="Devos D.P."/>
            <person name="Kaster A.-K."/>
            <person name="Ovreas L."/>
            <person name="Rohde M."/>
            <person name="Galperin M.Y."/>
            <person name="Jogler C."/>
        </authorList>
    </citation>
    <scope>NUCLEOTIDE SEQUENCE [LARGE SCALE GENOMIC DNA]</scope>
    <source>
        <strain evidence="3 4">CA13</strain>
    </source>
</reference>
<dbReference type="Gene3D" id="1.25.40.10">
    <property type="entry name" value="Tetratricopeptide repeat domain"/>
    <property type="match status" value="2"/>
</dbReference>
<proteinExistence type="predicted"/>
<keyword evidence="2" id="KW-0812">Transmembrane</keyword>
<protein>
    <submittedName>
        <fullName evidence="3">Uncharacterized protein</fullName>
    </submittedName>
</protein>
<dbReference type="Proteomes" id="UP000315010">
    <property type="component" value="Unassembled WGS sequence"/>
</dbReference>
<keyword evidence="2" id="KW-1133">Transmembrane helix</keyword>
<dbReference type="EMBL" id="SJPJ01000001">
    <property type="protein sequence ID" value="TWT79348.1"/>
    <property type="molecule type" value="Genomic_DNA"/>
</dbReference>
<feature type="transmembrane region" description="Helical" evidence="2">
    <location>
        <begin position="31"/>
        <end position="57"/>
    </location>
</feature>
<dbReference type="RefSeq" id="WP_146394585.1">
    <property type="nucleotide sequence ID" value="NZ_SJPJ01000001.1"/>
</dbReference>